<evidence type="ECO:0000313" key="1">
    <source>
        <dbReference type="EMBL" id="EBO3621507.1"/>
    </source>
</evidence>
<accession>A0A5U0H5W0</accession>
<gene>
    <name evidence="1" type="ORF">B6N72_07555</name>
</gene>
<dbReference type="EMBL" id="AAGIGS010000003">
    <property type="protein sequence ID" value="EBO3621507.1"/>
    <property type="molecule type" value="Genomic_DNA"/>
</dbReference>
<reference evidence="1" key="1">
    <citation type="submission" date="2018-07" db="EMBL/GenBank/DDBJ databases">
        <authorList>
            <consortium name="PulseNet: The National Subtyping Network for Foodborne Disease Surveillance"/>
            <person name="Tarr C.L."/>
            <person name="Trees E."/>
            <person name="Katz L.S."/>
            <person name="Carleton-Romer H.A."/>
            <person name="Stroika S."/>
            <person name="Kucerova Z."/>
            <person name="Roache K.F."/>
            <person name="Sabol A.L."/>
            <person name="Besser J."/>
            <person name="Gerner-Smidt P."/>
        </authorList>
    </citation>
    <scope>NUCLEOTIDE SEQUENCE</scope>
    <source>
        <strain evidence="1">PNUSAS009482</strain>
    </source>
</reference>
<protein>
    <submittedName>
        <fullName evidence="1">Uncharacterized protein</fullName>
    </submittedName>
</protein>
<comment type="caution">
    <text evidence="1">The sequence shown here is derived from an EMBL/GenBank/DDBJ whole genome shotgun (WGS) entry which is preliminary data.</text>
</comment>
<proteinExistence type="predicted"/>
<organism evidence="1">
    <name type="scientific">Salmonella enterica</name>
    <name type="common">Salmonella choleraesuis</name>
    <dbReference type="NCBI Taxonomy" id="28901"/>
    <lineage>
        <taxon>Bacteria</taxon>
        <taxon>Pseudomonadati</taxon>
        <taxon>Pseudomonadota</taxon>
        <taxon>Gammaproteobacteria</taxon>
        <taxon>Enterobacterales</taxon>
        <taxon>Enterobacteriaceae</taxon>
        <taxon>Salmonella</taxon>
    </lineage>
</organism>
<dbReference type="AlphaFoldDB" id="A0A5U0H5W0"/>
<sequence>MKDPMLIKQLELMDELSQKELNQPIENFPPRIFSSEEAQCCFWPLGDFFRPYIHQIKTVHYRKQAEPDANRAIRDFVLHEKKWDNLPLIVWRVLFERYRQLQTVIALNIAAGNHRFMTLPVDACSPLKLRFAVAGQLYVMKLPYKVSDQSLSDSDSLFAHQPPALH</sequence>
<name>A0A5U0H5W0_SALER</name>